<dbReference type="PIRSF" id="PIRSF021328">
    <property type="entry name" value="UCP021328"/>
    <property type="match status" value="1"/>
</dbReference>
<proteinExistence type="predicted"/>
<evidence type="ECO:0000256" key="1">
    <source>
        <dbReference type="SAM" id="MobiDB-lite"/>
    </source>
</evidence>
<dbReference type="Pfam" id="PF11208">
    <property type="entry name" value="DUF2992"/>
    <property type="match status" value="1"/>
</dbReference>
<dbReference type="STRING" id="1121324.CLIT_2c02890"/>
<evidence type="ECO:0008006" key="4">
    <source>
        <dbReference type="Google" id="ProtNLM"/>
    </source>
</evidence>
<organism evidence="2 3">
    <name type="scientific">Peptoclostridium litorale DSM 5388</name>
    <dbReference type="NCBI Taxonomy" id="1121324"/>
    <lineage>
        <taxon>Bacteria</taxon>
        <taxon>Bacillati</taxon>
        <taxon>Bacillota</taxon>
        <taxon>Clostridia</taxon>
        <taxon>Peptostreptococcales</taxon>
        <taxon>Peptoclostridiaceae</taxon>
        <taxon>Peptoclostridium</taxon>
    </lineage>
</organism>
<sequence length="138" mass="16043">MKVKGSLTVFFEGQFWVGIFESSSGGKYEVARVIFGPEPKDGEILDLINKRFNSIVFGKPVSDHKIVEKEISPKRLQRKIKKELQSTGIGTKAQNAIKKQREGQKLQRKEKSKEMKKVEKDRQFEIRQQKRKDKKRGH</sequence>
<comment type="caution">
    <text evidence="2">The sequence shown here is derived from an EMBL/GenBank/DDBJ whole genome shotgun (WGS) entry which is preliminary data.</text>
</comment>
<feature type="compositionally biased region" description="Basic and acidic residues" evidence="1">
    <location>
        <begin position="99"/>
        <end position="128"/>
    </location>
</feature>
<accession>A0A069RIS3</accession>
<feature type="compositionally biased region" description="Basic residues" evidence="1">
    <location>
        <begin position="129"/>
        <end position="138"/>
    </location>
</feature>
<protein>
    <recommendedName>
        <fullName evidence="4">DUF2992 family protein</fullName>
    </recommendedName>
</protein>
<gene>
    <name evidence="2" type="ORF">CLIT_2c02890</name>
</gene>
<name>A0A069RIS3_PEPLI</name>
<dbReference type="OrthoDB" id="4570726at2"/>
<evidence type="ECO:0000313" key="2">
    <source>
        <dbReference type="EMBL" id="KDR96683.1"/>
    </source>
</evidence>
<dbReference type="eggNOG" id="ENOG502ZBVG">
    <property type="taxonomic scope" value="Bacteria"/>
</dbReference>
<dbReference type="AlphaFoldDB" id="A0A069RIS3"/>
<dbReference type="EMBL" id="JJMM01000002">
    <property type="protein sequence ID" value="KDR96683.1"/>
    <property type="molecule type" value="Genomic_DNA"/>
</dbReference>
<dbReference type="Proteomes" id="UP000027946">
    <property type="component" value="Unassembled WGS sequence"/>
</dbReference>
<feature type="compositionally biased region" description="Polar residues" evidence="1">
    <location>
        <begin position="85"/>
        <end position="94"/>
    </location>
</feature>
<keyword evidence="3" id="KW-1185">Reference proteome</keyword>
<dbReference type="RefSeq" id="WP_038261265.1">
    <property type="nucleotide sequence ID" value="NZ_FSRH01000001.1"/>
</dbReference>
<reference evidence="2 3" key="1">
    <citation type="submission" date="2014-03" db="EMBL/GenBank/DDBJ databases">
        <title>Genome sequence of Clostridium litorale W6, DSM 5388.</title>
        <authorList>
            <person name="Poehlein A."/>
            <person name="Jagirdar A."/>
            <person name="Khonsari B."/>
            <person name="Chibani C.M."/>
            <person name="Gutierrez Gutierrez D.A."/>
            <person name="Davydova E."/>
            <person name="Alghaithi H.S."/>
            <person name="Nair K.P."/>
            <person name="Dhamotharan K."/>
            <person name="Chandran L."/>
            <person name="G W."/>
            <person name="Daniel R."/>
        </authorList>
    </citation>
    <scope>NUCLEOTIDE SEQUENCE [LARGE SCALE GENOMIC DNA]</scope>
    <source>
        <strain evidence="2 3">W6</strain>
    </source>
</reference>
<feature type="region of interest" description="Disordered" evidence="1">
    <location>
        <begin position="82"/>
        <end position="138"/>
    </location>
</feature>
<evidence type="ECO:0000313" key="3">
    <source>
        <dbReference type="Proteomes" id="UP000027946"/>
    </source>
</evidence>
<dbReference type="InterPro" id="IPR016787">
    <property type="entry name" value="UCP021328"/>
</dbReference>